<dbReference type="Proteomes" id="UP001189429">
    <property type="component" value="Unassembled WGS sequence"/>
</dbReference>
<sequence length="49" mass="5206">AKRGDEGERAQDRSPDPSNLSTLNSAAHRNRSKAKLAVPMSAFPGAKTL</sequence>
<keyword evidence="3" id="KW-1185">Reference proteome</keyword>
<dbReference type="EMBL" id="CAUYUJ010017546">
    <property type="protein sequence ID" value="CAK0875714.1"/>
    <property type="molecule type" value="Genomic_DNA"/>
</dbReference>
<accession>A0ABN9VT41</accession>
<feature type="compositionally biased region" description="Polar residues" evidence="1">
    <location>
        <begin position="16"/>
        <end position="27"/>
    </location>
</feature>
<evidence type="ECO:0000313" key="2">
    <source>
        <dbReference type="EMBL" id="CAK0875714.1"/>
    </source>
</evidence>
<protein>
    <submittedName>
        <fullName evidence="2">Uncharacterized protein</fullName>
    </submittedName>
</protein>
<organism evidence="2 3">
    <name type="scientific">Prorocentrum cordatum</name>
    <dbReference type="NCBI Taxonomy" id="2364126"/>
    <lineage>
        <taxon>Eukaryota</taxon>
        <taxon>Sar</taxon>
        <taxon>Alveolata</taxon>
        <taxon>Dinophyceae</taxon>
        <taxon>Prorocentrales</taxon>
        <taxon>Prorocentraceae</taxon>
        <taxon>Prorocentrum</taxon>
    </lineage>
</organism>
<reference evidence="2" key="1">
    <citation type="submission" date="2023-10" db="EMBL/GenBank/DDBJ databases">
        <authorList>
            <person name="Chen Y."/>
            <person name="Shah S."/>
            <person name="Dougan E. K."/>
            <person name="Thang M."/>
            <person name="Chan C."/>
        </authorList>
    </citation>
    <scope>NUCLEOTIDE SEQUENCE [LARGE SCALE GENOMIC DNA]</scope>
</reference>
<comment type="caution">
    <text evidence="2">The sequence shown here is derived from an EMBL/GenBank/DDBJ whole genome shotgun (WGS) entry which is preliminary data.</text>
</comment>
<feature type="compositionally biased region" description="Basic and acidic residues" evidence="1">
    <location>
        <begin position="1"/>
        <end position="15"/>
    </location>
</feature>
<evidence type="ECO:0000313" key="3">
    <source>
        <dbReference type="Proteomes" id="UP001189429"/>
    </source>
</evidence>
<proteinExistence type="predicted"/>
<name>A0ABN9VT41_9DINO</name>
<feature type="region of interest" description="Disordered" evidence="1">
    <location>
        <begin position="1"/>
        <end position="49"/>
    </location>
</feature>
<evidence type="ECO:0000256" key="1">
    <source>
        <dbReference type="SAM" id="MobiDB-lite"/>
    </source>
</evidence>
<feature type="non-terminal residue" evidence="2">
    <location>
        <position position="1"/>
    </location>
</feature>
<gene>
    <name evidence="2" type="ORF">PCOR1329_LOCUS60306</name>
</gene>